<reference evidence="1 2" key="1">
    <citation type="submission" date="2021-03" db="EMBL/GenBank/DDBJ databases">
        <title>Genomic Encyclopedia of Type Strains, Phase IV (KMG-IV): sequencing the most valuable type-strain genomes for metagenomic binning, comparative biology and taxonomic classification.</title>
        <authorList>
            <person name="Goeker M."/>
        </authorList>
    </citation>
    <scope>NUCLEOTIDE SEQUENCE [LARGE SCALE GENOMIC DNA]</scope>
    <source>
        <strain evidence="1 2">DSM 21085</strain>
    </source>
</reference>
<dbReference type="EMBL" id="JAGGKK010000006">
    <property type="protein sequence ID" value="MBP1948464.1"/>
    <property type="molecule type" value="Genomic_DNA"/>
</dbReference>
<protein>
    <submittedName>
        <fullName evidence="1">Uncharacterized protein</fullName>
    </submittedName>
</protein>
<name>A0ABS4HCY2_9BACI</name>
<proteinExistence type="predicted"/>
<accession>A0ABS4HCY2</accession>
<sequence length="66" mass="7302">MAAECAVTIYHENYFSYSKFQVSGHQGPYLAKIHENGGVCGHQGPYFTQIQLNNHDICIIRASVSG</sequence>
<gene>
    <name evidence="1" type="ORF">J2Z82_001400</name>
</gene>
<evidence type="ECO:0000313" key="2">
    <source>
        <dbReference type="Proteomes" id="UP001519328"/>
    </source>
</evidence>
<organism evidence="1 2">
    <name type="scientific">Virgibacillus litoralis</name>
    <dbReference type="NCBI Taxonomy" id="578221"/>
    <lineage>
        <taxon>Bacteria</taxon>
        <taxon>Bacillati</taxon>
        <taxon>Bacillota</taxon>
        <taxon>Bacilli</taxon>
        <taxon>Bacillales</taxon>
        <taxon>Bacillaceae</taxon>
        <taxon>Virgibacillus</taxon>
    </lineage>
</organism>
<evidence type="ECO:0000313" key="1">
    <source>
        <dbReference type="EMBL" id="MBP1948464.1"/>
    </source>
</evidence>
<keyword evidence="2" id="KW-1185">Reference proteome</keyword>
<comment type="caution">
    <text evidence="1">The sequence shown here is derived from an EMBL/GenBank/DDBJ whole genome shotgun (WGS) entry which is preliminary data.</text>
</comment>
<dbReference type="Proteomes" id="UP001519328">
    <property type="component" value="Unassembled WGS sequence"/>
</dbReference>